<dbReference type="RefSeq" id="WP_145435196.1">
    <property type="nucleotide sequence ID" value="NZ_CP036339.1"/>
</dbReference>
<name>A0A517U4E6_9BACT</name>
<dbReference type="GO" id="GO:0000155">
    <property type="term" value="F:phosphorelay sensor kinase activity"/>
    <property type="evidence" value="ECO:0007669"/>
    <property type="project" value="InterPro"/>
</dbReference>
<dbReference type="SUPFAM" id="SSF47384">
    <property type="entry name" value="Homodimeric domain of signal transducing histidine kinase"/>
    <property type="match status" value="1"/>
</dbReference>
<dbReference type="SMART" id="SM00387">
    <property type="entry name" value="HATPase_c"/>
    <property type="match status" value="1"/>
</dbReference>
<dbReference type="Gene3D" id="3.30.450.20">
    <property type="entry name" value="PAS domain"/>
    <property type="match status" value="6"/>
</dbReference>
<dbReference type="PROSITE" id="PS50113">
    <property type="entry name" value="PAC"/>
    <property type="match status" value="6"/>
</dbReference>
<feature type="domain" description="Histidine kinase" evidence="8">
    <location>
        <begin position="946"/>
        <end position="1164"/>
    </location>
</feature>
<evidence type="ECO:0000259" key="10">
    <source>
        <dbReference type="PROSITE" id="PS50112"/>
    </source>
</evidence>
<feature type="domain" description="PAC" evidence="11">
    <location>
        <begin position="507"/>
        <end position="558"/>
    </location>
</feature>
<dbReference type="InterPro" id="IPR052162">
    <property type="entry name" value="Sensor_kinase/Photoreceptor"/>
</dbReference>
<dbReference type="SUPFAM" id="SSF52172">
    <property type="entry name" value="CheY-like"/>
    <property type="match status" value="1"/>
</dbReference>
<dbReference type="CDD" id="cd00082">
    <property type="entry name" value="HisKA"/>
    <property type="match status" value="1"/>
</dbReference>
<dbReference type="NCBIfam" id="TIGR00229">
    <property type="entry name" value="sensory_box"/>
    <property type="match status" value="6"/>
</dbReference>
<dbReference type="Gene3D" id="6.10.250.490">
    <property type="match status" value="1"/>
</dbReference>
<reference evidence="12 13" key="1">
    <citation type="submission" date="2019-02" db="EMBL/GenBank/DDBJ databases">
        <title>Deep-cultivation of Planctomycetes and their phenomic and genomic characterization uncovers novel biology.</title>
        <authorList>
            <person name="Wiegand S."/>
            <person name="Jogler M."/>
            <person name="Boedeker C."/>
            <person name="Pinto D."/>
            <person name="Vollmers J."/>
            <person name="Rivas-Marin E."/>
            <person name="Kohn T."/>
            <person name="Peeters S.H."/>
            <person name="Heuer A."/>
            <person name="Rast P."/>
            <person name="Oberbeckmann S."/>
            <person name="Bunk B."/>
            <person name="Jeske O."/>
            <person name="Meyerdierks A."/>
            <person name="Storesund J.E."/>
            <person name="Kallscheuer N."/>
            <person name="Luecker S."/>
            <person name="Lage O.M."/>
            <person name="Pohl T."/>
            <person name="Merkel B.J."/>
            <person name="Hornburger P."/>
            <person name="Mueller R.-W."/>
            <person name="Bruemmer F."/>
            <person name="Labrenz M."/>
            <person name="Spormann A.M."/>
            <person name="Op den Camp H."/>
            <person name="Overmann J."/>
            <person name="Amann R."/>
            <person name="Jetten M.S.M."/>
            <person name="Mascher T."/>
            <person name="Medema M.H."/>
            <person name="Devos D.P."/>
            <person name="Kaster A.-K."/>
            <person name="Ovreas L."/>
            <person name="Rohde M."/>
            <person name="Galperin M.Y."/>
            <person name="Jogler C."/>
        </authorList>
    </citation>
    <scope>NUCLEOTIDE SEQUENCE [LARGE SCALE GENOMIC DNA]</scope>
    <source>
        <strain evidence="12 13">I41</strain>
    </source>
</reference>
<feature type="coiled-coil region" evidence="7">
    <location>
        <begin position="794"/>
        <end position="821"/>
    </location>
</feature>
<dbReference type="InterPro" id="IPR036097">
    <property type="entry name" value="HisK_dim/P_sf"/>
</dbReference>
<dbReference type="Gene3D" id="2.10.70.100">
    <property type="match status" value="1"/>
</dbReference>
<dbReference type="SMART" id="SM00091">
    <property type="entry name" value="PAS"/>
    <property type="match status" value="6"/>
</dbReference>
<protein>
    <recommendedName>
        <fullName evidence="2">histidine kinase</fullName>
        <ecNumber evidence="2">2.7.13.3</ecNumber>
    </recommendedName>
</protein>
<feature type="domain" description="PAC" evidence="11">
    <location>
        <begin position="255"/>
        <end position="307"/>
    </location>
</feature>
<dbReference type="InterPro" id="IPR013655">
    <property type="entry name" value="PAS_fold_3"/>
</dbReference>
<dbReference type="InterPro" id="IPR005467">
    <property type="entry name" value="His_kinase_dom"/>
</dbReference>
<dbReference type="PRINTS" id="PR00344">
    <property type="entry name" value="BCTRLSENSOR"/>
</dbReference>
<dbReference type="InterPro" id="IPR000014">
    <property type="entry name" value="PAS"/>
</dbReference>
<dbReference type="Pfam" id="PF02518">
    <property type="entry name" value="HATPase_c"/>
    <property type="match status" value="1"/>
</dbReference>
<dbReference type="InterPro" id="IPR001789">
    <property type="entry name" value="Sig_transdc_resp-reg_receiver"/>
</dbReference>
<dbReference type="InterPro" id="IPR011006">
    <property type="entry name" value="CheY-like_superfamily"/>
</dbReference>
<dbReference type="FunFam" id="3.30.565.10:FF:000006">
    <property type="entry name" value="Sensor histidine kinase WalK"/>
    <property type="match status" value="1"/>
</dbReference>
<dbReference type="PANTHER" id="PTHR43304">
    <property type="entry name" value="PHYTOCHROME-LIKE PROTEIN CPH1"/>
    <property type="match status" value="1"/>
</dbReference>
<comment type="catalytic activity">
    <reaction evidence="1">
        <text>ATP + protein L-histidine = ADP + protein N-phospho-L-histidine.</text>
        <dbReference type="EC" id="2.7.13.3"/>
    </reaction>
</comment>
<dbReference type="InterPro" id="IPR001610">
    <property type="entry name" value="PAC"/>
</dbReference>
<dbReference type="Pfam" id="PF08447">
    <property type="entry name" value="PAS_3"/>
    <property type="match status" value="5"/>
</dbReference>
<evidence type="ECO:0000256" key="1">
    <source>
        <dbReference type="ARBA" id="ARBA00000085"/>
    </source>
</evidence>
<evidence type="ECO:0000259" key="9">
    <source>
        <dbReference type="PROSITE" id="PS50110"/>
    </source>
</evidence>
<dbReference type="Proteomes" id="UP000317909">
    <property type="component" value="Chromosome"/>
</dbReference>
<organism evidence="12 13">
    <name type="scientific">Lacipirellula limnantheis</name>
    <dbReference type="NCBI Taxonomy" id="2528024"/>
    <lineage>
        <taxon>Bacteria</taxon>
        <taxon>Pseudomonadati</taxon>
        <taxon>Planctomycetota</taxon>
        <taxon>Planctomycetia</taxon>
        <taxon>Pirellulales</taxon>
        <taxon>Lacipirellulaceae</taxon>
        <taxon>Lacipirellula</taxon>
    </lineage>
</organism>
<feature type="modified residue" description="4-aspartylphosphate" evidence="6">
    <location>
        <position position="1232"/>
    </location>
</feature>
<evidence type="ECO:0000256" key="4">
    <source>
        <dbReference type="ARBA" id="ARBA00022679"/>
    </source>
</evidence>
<evidence type="ECO:0000256" key="3">
    <source>
        <dbReference type="ARBA" id="ARBA00022553"/>
    </source>
</evidence>
<evidence type="ECO:0000256" key="2">
    <source>
        <dbReference type="ARBA" id="ARBA00012438"/>
    </source>
</evidence>
<dbReference type="CDD" id="cd00130">
    <property type="entry name" value="PAS"/>
    <property type="match status" value="6"/>
</dbReference>
<dbReference type="PROSITE" id="PS50109">
    <property type="entry name" value="HIS_KIN"/>
    <property type="match status" value="1"/>
</dbReference>
<dbReference type="PROSITE" id="PS50112">
    <property type="entry name" value="PAS"/>
    <property type="match status" value="5"/>
</dbReference>
<evidence type="ECO:0000256" key="7">
    <source>
        <dbReference type="SAM" id="Coils"/>
    </source>
</evidence>
<evidence type="ECO:0000256" key="5">
    <source>
        <dbReference type="ARBA" id="ARBA00022777"/>
    </source>
</evidence>
<dbReference type="InterPro" id="IPR003661">
    <property type="entry name" value="HisK_dim/P_dom"/>
</dbReference>
<dbReference type="InterPro" id="IPR004358">
    <property type="entry name" value="Sig_transdc_His_kin-like_C"/>
</dbReference>
<evidence type="ECO:0000313" key="12">
    <source>
        <dbReference type="EMBL" id="QDT75504.1"/>
    </source>
</evidence>
<dbReference type="Pfam" id="PF00512">
    <property type="entry name" value="HisKA"/>
    <property type="match status" value="1"/>
</dbReference>
<dbReference type="Gene3D" id="3.30.565.10">
    <property type="entry name" value="Histidine kinase-like ATPase, C-terminal domain"/>
    <property type="match status" value="1"/>
</dbReference>
<dbReference type="EMBL" id="CP036339">
    <property type="protein sequence ID" value="QDT75504.1"/>
    <property type="molecule type" value="Genomic_DNA"/>
</dbReference>
<evidence type="ECO:0000259" key="8">
    <source>
        <dbReference type="PROSITE" id="PS50109"/>
    </source>
</evidence>
<feature type="domain" description="PAS" evidence="10">
    <location>
        <begin position="179"/>
        <end position="251"/>
    </location>
</feature>
<feature type="domain" description="PAC" evidence="11">
    <location>
        <begin position="632"/>
        <end position="684"/>
    </location>
</feature>
<keyword evidence="4 12" id="KW-0808">Transferase</keyword>
<feature type="domain" description="PAS" evidence="10">
    <location>
        <begin position="836"/>
        <end position="880"/>
    </location>
</feature>
<accession>A0A517U4E6</accession>
<dbReference type="InterPro" id="IPR003594">
    <property type="entry name" value="HATPase_dom"/>
</dbReference>
<feature type="domain" description="PAC" evidence="11">
    <location>
        <begin position="378"/>
        <end position="431"/>
    </location>
</feature>
<dbReference type="PANTHER" id="PTHR43304:SF1">
    <property type="entry name" value="PAC DOMAIN-CONTAINING PROTEIN"/>
    <property type="match status" value="1"/>
</dbReference>
<sequence length="1302" mass="143322">MEGSSISHALNEAMAWAGGHLGRLIFERDWSGTELGDPATWPVSLRTALRMVLGSQRPQAIWWGSDHVQFFNDRFRAQFGTLRRLEPFAPAASAWHDVWEAAGDRIAAVMERGEGWSSPIAIAGIDGHDGPGALTLLPLSGDNGEPAGFFCEWSLIVAGGATPASVDAKPTIESALEERELRYRLVAEAAGDYIWDWDLATDRVSRNAGVQTLFGYSPDEIGNDLSWGISKIHPDDREGVMRQLRAAVAGDHTSWAGEYRFQRADGTFADVANRGHIVRDASGKAIRVIGAMRDLTESRKHEQALRDVEQQFRAVTMNAPVAIFIKDIDGRYALANPLAAQSLGRPRGVVGLTDYDLLPREAADELRTRDQEVIASGAAVEFEEVIAAGGAERHFLAVKFPLRNGAGETVGVGGVAVDVTDRKQAQQALRESERRLLLATQTGKVGVWAWDIEANRVSWSESLQGILGVTPGDLATAIESFESLVHVDDRERVRWALTSAIASDGPLELEFRAMRPSGEVMWLFSTGSVIRESGRAVRMLGATLDITDRKRSEEALRGSEERFRTLASHAPVGIFQTDLDGNNLFVNEGWRQMAGMSPEEARGTGWMNAIHPEDRERVAATWEQSLAAGAPSAAEFRLMRPDGFVTWVQGNAVPLRNERGQSIGYIGTVADITARQQGEAALRNSELMYRAIGESIDYGIWVCDAEGRNIYCSESFLKLVGMTQAECSDLGWADLLHPDDVDQTVAAWKQCVQAGEAWDVEHRFRGVDGRWHPVLARGVPVRNELGAVIAWVGINLDISELKRVESELRESEARFRNMADNAPVLIWIHGIGGCQYVNKEYMRFVGAELDDLQGMNWTRFIHPDEADAFVETYRQAFKRQQPVDAQIRMRRADGEYRWLNLNGTPRFRADGAFLGYVGCSVDVTEMKASENSLREADRRKDDFLAMLGHELRNPLAGIVTGAQVLAMLNLDEEAAEMQAVIARQAAQMSRIVDDLLDVSRIARGKLRLRRQSVNLRELLHDTVEDYRKSRSLDQCALVAEIPAEDVWIWADAARLAQAFSNLIHNSYKFGDGPNEITVILELTEGAEASVIIRDRGIGMSSETLQRVFEPFNQADNSLERSRGGLGLGLALTKGLIELHGGAIRADSRGLGEGAEFTIMLPTTKPPQAAGQAPVVSEFARQERILIIDDRRDAILPLNQMLKIDGHTVAIAQDGVSGVATAAEFQPRVVLCDIGLPGEMNGYAVCRALRAMPETASAYLVAVTGYGHDEAKREAKEAGFDYHVTKPVGKAVLREMLANRPRL</sequence>
<dbReference type="InterPro" id="IPR000700">
    <property type="entry name" value="PAS-assoc_C"/>
</dbReference>
<keyword evidence="3 6" id="KW-0597">Phosphoprotein</keyword>
<evidence type="ECO:0000313" key="13">
    <source>
        <dbReference type="Proteomes" id="UP000317909"/>
    </source>
</evidence>
<keyword evidence="7" id="KW-0175">Coiled coil</keyword>
<dbReference type="Gene3D" id="1.10.287.130">
    <property type="match status" value="1"/>
</dbReference>
<dbReference type="Gene3D" id="3.40.50.2300">
    <property type="match status" value="1"/>
</dbReference>
<proteinExistence type="predicted"/>
<dbReference type="KEGG" id="llh:I41_47150"/>
<dbReference type="SMART" id="SM00448">
    <property type="entry name" value="REC"/>
    <property type="match status" value="1"/>
</dbReference>
<keyword evidence="5 12" id="KW-0418">Kinase</keyword>
<dbReference type="SMART" id="SM00388">
    <property type="entry name" value="HisKA"/>
    <property type="match status" value="1"/>
</dbReference>
<keyword evidence="13" id="KW-1185">Reference proteome</keyword>
<dbReference type="FunFam" id="3.30.450.20:FF:000099">
    <property type="entry name" value="Sensory box sensor histidine kinase"/>
    <property type="match status" value="3"/>
</dbReference>
<dbReference type="OrthoDB" id="3272385at2"/>
<dbReference type="Pfam" id="PF00072">
    <property type="entry name" value="Response_reg"/>
    <property type="match status" value="1"/>
</dbReference>
<dbReference type="Pfam" id="PF08448">
    <property type="entry name" value="PAS_4"/>
    <property type="match status" value="1"/>
</dbReference>
<feature type="domain" description="PAS" evidence="10">
    <location>
        <begin position="559"/>
        <end position="629"/>
    </location>
</feature>
<evidence type="ECO:0000259" key="11">
    <source>
        <dbReference type="PROSITE" id="PS50113"/>
    </source>
</evidence>
<dbReference type="SMART" id="SM00086">
    <property type="entry name" value="PAC"/>
    <property type="match status" value="6"/>
</dbReference>
<feature type="domain" description="PAS" evidence="10">
    <location>
        <begin position="432"/>
        <end position="504"/>
    </location>
</feature>
<dbReference type="InterPro" id="IPR036890">
    <property type="entry name" value="HATPase_C_sf"/>
</dbReference>
<feature type="domain" description="Response regulatory" evidence="9">
    <location>
        <begin position="1183"/>
        <end position="1300"/>
    </location>
</feature>
<evidence type="ECO:0000256" key="6">
    <source>
        <dbReference type="PROSITE-ProRule" id="PRU00169"/>
    </source>
</evidence>
<feature type="domain" description="PAC" evidence="11">
    <location>
        <begin position="758"/>
        <end position="810"/>
    </location>
</feature>
<dbReference type="CDD" id="cd00075">
    <property type="entry name" value="HATPase"/>
    <property type="match status" value="1"/>
</dbReference>
<dbReference type="EC" id="2.7.13.3" evidence="2"/>
<dbReference type="PROSITE" id="PS50110">
    <property type="entry name" value="RESPONSE_REGULATORY"/>
    <property type="match status" value="1"/>
</dbReference>
<feature type="domain" description="PAC" evidence="11">
    <location>
        <begin position="883"/>
        <end position="935"/>
    </location>
</feature>
<dbReference type="InterPro" id="IPR035965">
    <property type="entry name" value="PAS-like_dom_sf"/>
</dbReference>
<dbReference type="InterPro" id="IPR013656">
    <property type="entry name" value="PAS_4"/>
</dbReference>
<dbReference type="SUPFAM" id="SSF55785">
    <property type="entry name" value="PYP-like sensor domain (PAS domain)"/>
    <property type="match status" value="6"/>
</dbReference>
<dbReference type="SUPFAM" id="SSF55874">
    <property type="entry name" value="ATPase domain of HSP90 chaperone/DNA topoisomerase II/histidine kinase"/>
    <property type="match status" value="1"/>
</dbReference>
<feature type="domain" description="PAS" evidence="10">
    <location>
        <begin position="685"/>
        <end position="755"/>
    </location>
</feature>
<gene>
    <name evidence="12" type="primary">luxQ_6</name>
    <name evidence="12" type="ORF">I41_47150</name>
</gene>